<keyword evidence="5 9" id="KW-0547">Nucleotide-binding</keyword>
<comment type="subunit">
    <text evidence="9">Associates with the 50S ribosomal subunit.</text>
</comment>
<dbReference type="PANTHER" id="PTHR43834">
    <property type="entry name" value="GTPASE DER"/>
    <property type="match status" value="1"/>
</dbReference>
<dbReference type="InterPro" id="IPR031166">
    <property type="entry name" value="G_ENGA"/>
</dbReference>
<dbReference type="GO" id="GO:0042254">
    <property type="term" value="P:ribosome biogenesis"/>
    <property type="evidence" value="ECO:0007669"/>
    <property type="project" value="UniProtKB-KW"/>
</dbReference>
<dbReference type="GO" id="GO:0005525">
    <property type="term" value="F:GTP binding"/>
    <property type="evidence" value="ECO:0007669"/>
    <property type="project" value="UniProtKB-UniRule"/>
</dbReference>
<dbReference type="GO" id="GO:0043022">
    <property type="term" value="F:ribosome binding"/>
    <property type="evidence" value="ECO:0007669"/>
    <property type="project" value="TreeGrafter"/>
</dbReference>
<name>A0A9D1KP94_9FIRM</name>
<proteinExistence type="inferred from homology"/>
<dbReference type="InterPro" id="IPR032859">
    <property type="entry name" value="KH_dom-like"/>
</dbReference>
<dbReference type="EMBL" id="DVLU01000016">
    <property type="protein sequence ID" value="HIT84644.1"/>
    <property type="molecule type" value="Genomic_DNA"/>
</dbReference>
<dbReference type="Pfam" id="PF01926">
    <property type="entry name" value="MMR_HSR1"/>
    <property type="match status" value="2"/>
</dbReference>
<comment type="similarity">
    <text evidence="1 9 10 11">Belongs to the TRAFAC class TrmE-Era-EngA-EngB-Septin-like GTPase superfamily. EngA (Der) GTPase family.</text>
</comment>
<evidence type="ECO:0000256" key="2">
    <source>
        <dbReference type="ARBA" id="ARBA00020953"/>
    </source>
</evidence>
<dbReference type="FunFam" id="3.40.50.300:FF:000057">
    <property type="entry name" value="GTPase Der"/>
    <property type="match status" value="1"/>
</dbReference>
<evidence type="ECO:0000256" key="8">
    <source>
        <dbReference type="ARBA" id="ARBA00053470"/>
    </source>
</evidence>
<reference evidence="13" key="2">
    <citation type="journal article" date="2021" name="PeerJ">
        <title>Extensive microbial diversity within the chicken gut microbiome revealed by metagenomics and culture.</title>
        <authorList>
            <person name="Gilroy R."/>
            <person name="Ravi A."/>
            <person name="Getino M."/>
            <person name="Pursley I."/>
            <person name="Horton D.L."/>
            <person name="Alikhan N.F."/>
            <person name="Baker D."/>
            <person name="Gharbi K."/>
            <person name="Hall N."/>
            <person name="Watson M."/>
            <person name="Adriaenssens E.M."/>
            <person name="Foster-Nyarko E."/>
            <person name="Jarju S."/>
            <person name="Secka A."/>
            <person name="Antonio M."/>
            <person name="Oren A."/>
            <person name="Chaudhuri R.R."/>
            <person name="La Ragione R."/>
            <person name="Hildebrand F."/>
            <person name="Pallen M.J."/>
        </authorList>
    </citation>
    <scope>NUCLEOTIDE SEQUENCE</scope>
    <source>
        <strain evidence="13">CHK181-108</strain>
    </source>
</reference>
<dbReference type="NCBIfam" id="TIGR03594">
    <property type="entry name" value="GTPase_EngA"/>
    <property type="match status" value="1"/>
</dbReference>
<dbReference type="Gene3D" id="3.30.300.20">
    <property type="match status" value="1"/>
</dbReference>
<comment type="function">
    <text evidence="8 9 11">GTPase that plays an essential role in the late steps of ribosome biogenesis.</text>
</comment>
<dbReference type="HAMAP" id="MF_00195">
    <property type="entry name" value="GTPase_Der"/>
    <property type="match status" value="1"/>
</dbReference>
<evidence type="ECO:0000256" key="9">
    <source>
        <dbReference type="HAMAP-Rule" id="MF_00195"/>
    </source>
</evidence>
<dbReference type="InterPro" id="IPR006073">
    <property type="entry name" value="GTP-bd"/>
</dbReference>
<keyword evidence="3 9" id="KW-0690">Ribosome biogenesis</keyword>
<feature type="domain" description="EngA-type G" evidence="12">
    <location>
        <begin position="178"/>
        <end position="353"/>
    </location>
</feature>
<feature type="binding site" evidence="9">
    <location>
        <begin position="296"/>
        <end position="299"/>
    </location>
    <ligand>
        <name>GTP</name>
        <dbReference type="ChEBI" id="CHEBI:37565"/>
        <label>2</label>
    </ligand>
</feature>
<keyword evidence="6 9" id="KW-0342">GTP-binding</keyword>
<dbReference type="InterPro" id="IPR005225">
    <property type="entry name" value="Small_GTP-bd"/>
</dbReference>
<dbReference type="Proteomes" id="UP000824165">
    <property type="component" value="Unassembled WGS sequence"/>
</dbReference>
<gene>
    <name evidence="9 13" type="primary">der</name>
    <name evidence="13" type="ORF">IAA60_01935</name>
</gene>
<dbReference type="NCBIfam" id="TIGR00231">
    <property type="entry name" value="small_GTP"/>
    <property type="match status" value="2"/>
</dbReference>
<feature type="binding site" evidence="9">
    <location>
        <begin position="10"/>
        <end position="17"/>
    </location>
    <ligand>
        <name>GTP</name>
        <dbReference type="ChEBI" id="CHEBI:37565"/>
        <label>1</label>
    </ligand>
</feature>
<evidence type="ECO:0000256" key="4">
    <source>
        <dbReference type="ARBA" id="ARBA00022737"/>
    </source>
</evidence>
<dbReference type="SUPFAM" id="SSF52540">
    <property type="entry name" value="P-loop containing nucleoside triphosphate hydrolases"/>
    <property type="match status" value="2"/>
</dbReference>
<dbReference type="PANTHER" id="PTHR43834:SF6">
    <property type="entry name" value="GTPASE DER"/>
    <property type="match status" value="1"/>
</dbReference>
<evidence type="ECO:0000256" key="7">
    <source>
        <dbReference type="ARBA" id="ARBA00032345"/>
    </source>
</evidence>
<feature type="binding site" evidence="9">
    <location>
        <begin position="57"/>
        <end position="61"/>
    </location>
    <ligand>
        <name>GTP</name>
        <dbReference type="ChEBI" id="CHEBI:37565"/>
        <label>1</label>
    </ligand>
</feature>
<sequence length="442" mass="49506">MMKPLVAIVGRPNVGKSTLFNKITGQRISIVEDTPGVTRDRIYADASWLDKHFTLVDTGGIEPSSKDEILKQMRRQAQLAIETADVVIFMTNVKDGVTANDQEVASMLLKAQKKIVLAVNKVDNIGEPPVDFYEFYNLGLGDPVAISSTHGLGVGDLLDEVTHKFPEDADTSEEEDVIKVAVIGKPNAGKSSLINKILGEERVIVSDVAGTTRDAIDSHYERDGQKYLFIDTAGMRKRGKIDENVERYSVVRSLAAVDRSDVCVIMIDASEGVTEQDTKVAGYAHEQGRACIFAVNKWDLIEKDNKTVKQFTDRVREMFAFMPYAKLVFISAKTGQRVNRLFDEIKLVNEQHKRRITTGMLNDVINEATHKQQPPSDKGRRLKIYYGTQVSAAPPTFVIFANSKELFHYSYLRFIENQIRENFGFEGTPIKLIVREKGEKTP</sequence>
<dbReference type="FunFam" id="3.30.300.20:FF:000004">
    <property type="entry name" value="GTPase Der"/>
    <property type="match status" value="1"/>
</dbReference>
<dbReference type="Gene3D" id="3.40.50.300">
    <property type="entry name" value="P-loop containing nucleotide triphosphate hydrolases"/>
    <property type="match status" value="2"/>
</dbReference>
<dbReference type="InterPro" id="IPR016484">
    <property type="entry name" value="GTPase_Der"/>
</dbReference>
<feature type="binding site" evidence="9">
    <location>
        <begin position="184"/>
        <end position="191"/>
    </location>
    <ligand>
        <name>GTP</name>
        <dbReference type="ChEBI" id="CHEBI:37565"/>
        <label>2</label>
    </ligand>
</feature>
<evidence type="ECO:0000313" key="14">
    <source>
        <dbReference type="Proteomes" id="UP000824165"/>
    </source>
</evidence>
<feature type="domain" description="EngA-type G" evidence="12">
    <location>
        <begin position="4"/>
        <end position="169"/>
    </location>
</feature>
<comment type="caution">
    <text evidence="13">The sequence shown here is derived from an EMBL/GenBank/DDBJ whole genome shotgun (WGS) entry which is preliminary data.</text>
</comment>
<keyword evidence="4 11" id="KW-0677">Repeat</keyword>
<evidence type="ECO:0000256" key="6">
    <source>
        <dbReference type="ARBA" id="ARBA00023134"/>
    </source>
</evidence>
<dbReference type="PROSITE" id="PS51712">
    <property type="entry name" value="G_ENGA"/>
    <property type="match status" value="2"/>
</dbReference>
<dbReference type="FunFam" id="3.40.50.300:FF:000040">
    <property type="entry name" value="GTPase Der"/>
    <property type="match status" value="1"/>
</dbReference>
<accession>A0A9D1KP94</accession>
<dbReference type="CDD" id="cd01894">
    <property type="entry name" value="EngA1"/>
    <property type="match status" value="1"/>
</dbReference>
<protein>
    <recommendedName>
        <fullName evidence="2 9">GTPase Der</fullName>
    </recommendedName>
    <alternativeName>
        <fullName evidence="7 9">GTP-binding protein EngA</fullName>
    </alternativeName>
</protein>
<dbReference type="InterPro" id="IPR015946">
    <property type="entry name" value="KH_dom-like_a/b"/>
</dbReference>
<evidence type="ECO:0000256" key="1">
    <source>
        <dbReference type="ARBA" id="ARBA00008279"/>
    </source>
</evidence>
<evidence type="ECO:0000256" key="5">
    <source>
        <dbReference type="ARBA" id="ARBA00022741"/>
    </source>
</evidence>
<feature type="binding site" evidence="9">
    <location>
        <begin position="120"/>
        <end position="123"/>
    </location>
    <ligand>
        <name>GTP</name>
        <dbReference type="ChEBI" id="CHEBI:37565"/>
        <label>1</label>
    </ligand>
</feature>
<evidence type="ECO:0000313" key="13">
    <source>
        <dbReference type="EMBL" id="HIT84644.1"/>
    </source>
</evidence>
<reference evidence="13" key="1">
    <citation type="submission" date="2020-10" db="EMBL/GenBank/DDBJ databases">
        <authorList>
            <person name="Gilroy R."/>
        </authorList>
    </citation>
    <scope>NUCLEOTIDE SEQUENCE</scope>
    <source>
        <strain evidence="13">CHK181-108</strain>
    </source>
</reference>
<dbReference type="CDD" id="cd01895">
    <property type="entry name" value="EngA2"/>
    <property type="match status" value="1"/>
</dbReference>
<dbReference type="AlphaFoldDB" id="A0A9D1KP94"/>
<evidence type="ECO:0000259" key="12">
    <source>
        <dbReference type="PROSITE" id="PS51712"/>
    </source>
</evidence>
<feature type="binding site" evidence="9">
    <location>
        <begin position="231"/>
        <end position="235"/>
    </location>
    <ligand>
        <name>GTP</name>
        <dbReference type="ChEBI" id="CHEBI:37565"/>
        <label>2</label>
    </ligand>
</feature>
<dbReference type="InterPro" id="IPR027417">
    <property type="entry name" value="P-loop_NTPase"/>
</dbReference>
<evidence type="ECO:0000256" key="11">
    <source>
        <dbReference type="RuleBase" id="RU004481"/>
    </source>
</evidence>
<evidence type="ECO:0000256" key="3">
    <source>
        <dbReference type="ARBA" id="ARBA00022517"/>
    </source>
</evidence>
<dbReference type="PIRSF" id="PIRSF006485">
    <property type="entry name" value="GTP-binding_EngA"/>
    <property type="match status" value="1"/>
</dbReference>
<evidence type="ECO:0000256" key="10">
    <source>
        <dbReference type="PROSITE-ProRule" id="PRU01049"/>
    </source>
</evidence>
<dbReference type="Pfam" id="PF14714">
    <property type="entry name" value="KH_dom-like"/>
    <property type="match status" value="1"/>
</dbReference>
<organism evidence="13 14">
    <name type="scientific">Candidatus Ornithomonoglobus intestinigallinarum</name>
    <dbReference type="NCBI Taxonomy" id="2840894"/>
    <lineage>
        <taxon>Bacteria</taxon>
        <taxon>Bacillati</taxon>
        <taxon>Bacillota</taxon>
        <taxon>Clostridia</taxon>
        <taxon>Candidatus Ornithomonoglobus</taxon>
    </lineage>
</organism>